<feature type="region of interest" description="Disordered" evidence="1">
    <location>
        <begin position="379"/>
        <end position="399"/>
    </location>
</feature>
<dbReference type="PROSITE" id="PS51257">
    <property type="entry name" value="PROKAR_LIPOPROTEIN"/>
    <property type="match status" value="1"/>
</dbReference>
<dbReference type="NCBIfam" id="TIGR03805">
    <property type="entry name" value="beta_helix_1"/>
    <property type="match status" value="1"/>
</dbReference>
<reference evidence="3 4" key="1">
    <citation type="submission" date="2020-10" db="EMBL/GenBank/DDBJ databases">
        <title>Phylogeny of dyella-like bacteria.</title>
        <authorList>
            <person name="Fu J."/>
        </authorList>
    </citation>
    <scope>NUCLEOTIDE SEQUENCE [LARGE SCALE GENOMIC DNA]</scope>
    <source>
        <strain evidence="3 4">BB4</strain>
    </source>
</reference>
<dbReference type="SUPFAM" id="SSF51126">
    <property type="entry name" value="Pectin lyase-like"/>
    <property type="match status" value="1"/>
</dbReference>
<organism evidence="3 4">
    <name type="scientific">Dyella koreensis</name>
    <dbReference type="NCBI Taxonomy" id="311235"/>
    <lineage>
        <taxon>Bacteria</taxon>
        <taxon>Pseudomonadati</taxon>
        <taxon>Pseudomonadota</taxon>
        <taxon>Gammaproteobacteria</taxon>
        <taxon>Lysobacterales</taxon>
        <taxon>Rhodanobacteraceae</taxon>
        <taxon>Dyella</taxon>
    </lineage>
</organism>
<accession>A0ABW8K2T1</accession>
<keyword evidence="4" id="KW-1185">Reference proteome</keyword>
<dbReference type="InterPro" id="IPR022442">
    <property type="entry name" value="SO_2930-like_dom"/>
</dbReference>
<dbReference type="SMART" id="SM00710">
    <property type="entry name" value="PbH1"/>
    <property type="match status" value="7"/>
</dbReference>
<evidence type="ECO:0000256" key="1">
    <source>
        <dbReference type="SAM" id="MobiDB-lite"/>
    </source>
</evidence>
<sequence>MRKLVLTVALGAALAGCGGHDQPAAQSEADNAFQAKLQQQLLDAKPGSIIEIPAGHYTLKRGLSLRTDGVTIRGAGKDKTVLSFKGQVVGPEGLLVNASDFTIENLALEDTKGDALKINQGKNITIRGVRVEWTGGPQTTNGAYGLYPVKTENVLIEDSEVIGASDAGIYVGQSRNIIVRHNRAQQNVAGIEIENSINADVYENTATGNTGGILVFNMPNLSQAGRATRVFKNQVIDNNLGNFAAKGAAVASVPAGSGVVVNSNDKVEIFDNDVVNHQTANVIISSYFSTNYYNTKGVAADYNPYPKGIYVYDNRFKGGGESPDGMKLKMLKTAVYGMSGKFPDVLWDGYTDTKSMVNGQLPAEDRICIQGANGVINADGPNDYKNPSTDTKPYECTLPKLPPVVLEPAPKA</sequence>
<dbReference type="InterPro" id="IPR011050">
    <property type="entry name" value="Pectin_lyase_fold/virulence"/>
</dbReference>
<dbReference type="InterPro" id="IPR012334">
    <property type="entry name" value="Pectin_lyas_fold"/>
</dbReference>
<evidence type="ECO:0000313" key="4">
    <source>
        <dbReference type="Proteomes" id="UP001620408"/>
    </source>
</evidence>
<evidence type="ECO:0000313" key="3">
    <source>
        <dbReference type="EMBL" id="MFK2915857.1"/>
    </source>
</evidence>
<dbReference type="InterPro" id="IPR007742">
    <property type="entry name" value="NosD_dom"/>
</dbReference>
<name>A0ABW8K2T1_9GAMM</name>
<dbReference type="InterPro" id="IPR006626">
    <property type="entry name" value="PbH1"/>
</dbReference>
<gene>
    <name evidence="3" type="ORF">ISS97_01165</name>
</gene>
<comment type="caution">
    <text evidence="3">The sequence shown here is derived from an EMBL/GenBank/DDBJ whole genome shotgun (WGS) entry which is preliminary data.</text>
</comment>
<dbReference type="InterPro" id="IPR022441">
    <property type="entry name" value="Para_beta_helix_rpt-2"/>
</dbReference>
<dbReference type="Pfam" id="PF05048">
    <property type="entry name" value="NosD"/>
    <property type="match status" value="1"/>
</dbReference>
<dbReference type="Gene3D" id="2.160.20.10">
    <property type="entry name" value="Single-stranded right-handed beta-helix, Pectin lyase-like"/>
    <property type="match status" value="1"/>
</dbReference>
<protein>
    <submittedName>
        <fullName evidence="3">Right-handed parallel beta-helix repeat-containing protein</fullName>
    </submittedName>
</protein>
<feature type="domain" description="Periplasmic copper-binding protein NosD beta helix" evidence="2">
    <location>
        <begin position="94"/>
        <end position="303"/>
    </location>
</feature>
<proteinExistence type="predicted"/>
<dbReference type="Proteomes" id="UP001620408">
    <property type="component" value="Unassembled WGS sequence"/>
</dbReference>
<dbReference type="EMBL" id="JADIKD010000005">
    <property type="protein sequence ID" value="MFK2915857.1"/>
    <property type="molecule type" value="Genomic_DNA"/>
</dbReference>
<dbReference type="RefSeq" id="WP_379987447.1">
    <property type="nucleotide sequence ID" value="NZ_JADIKD010000005.1"/>
</dbReference>
<evidence type="ECO:0000259" key="2">
    <source>
        <dbReference type="Pfam" id="PF05048"/>
    </source>
</evidence>
<dbReference type="NCBIfam" id="TIGR03804">
    <property type="entry name" value="para_beta_helix"/>
    <property type="match status" value="1"/>
</dbReference>